<dbReference type="EMBL" id="JAJVDC020000068">
    <property type="protein sequence ID" value="KAL1627738.1"/>
    <property type="molecule type" value="Genomic_DNA"/>
</dbReference>
<comment type="caution">
    <text evidence="3">The sequence shown here is derived from an EMBL/GenBank/DDBJ whole genome shotgun (WGS) entry which is preliminary data.</text>
</comment>
<feature type="transmembrane region" description="Helical" evidence="2">
    <location>
        <begin position="141"/>
        <end position="164"/>
    </location>
</feature>
<dbReference type="PANTHER" id="PTHR42058:SF1">
    <property type="entry name" value="G-PROTEIN COUPLED RECEPTORS FAMILY 2 PROFILE 2 DOMAIN-CONTAINING PROTEIN"/>
    <property type="match status" value="1"/>
</dbReference>
<feature type="region of interest" description="Disordered" evidence="1">
    <location>
        <begin position="278"/>
        <end position="319"/>
    </location>
</feature>
<keyword evidence="2" id="KW-0472">Membrane</keyword>
<feature type="transmembrane region" description="Helical" evidence="2">
    <location>
        <begin position="208"/>
        <end position="228"/>
    </location>
</feature>
<dbReference type="InterPro" id="IPR053247">
    <property type="entry name" value="GPCR_GPR1/git3-like"/>
</dbReference>
<accession>A0ABR3SRI4</accession>
<name>A0ABR3SRI4_9PEZI</name>
<evidence type="ECO:0000256" key="2">
    <source>
        <dbReference type="SAM" id="Phobius"/>
    </source>
</evidence>
<reference evidence="3 4" key="1">
    <citation type="submission" date="2024-02" db="EMBL/GenBank/DDBJ databases">
        <title>De novo assembly and annotation of 12 fungi associated with fruit tree decline syndrome in Ontario, Canada.</title>
        <authorList>
            <person name="Sulman M."/>
            <person name="Ellouze W."/>
            <person name="Ilyukhin E."/>
        </authorList>
    </citation>
    <scope>NUCLEOTIDE SEQUENCE [LARGE SCALE GENOMIC DNA]</scope>
    <source>
        <strain evidence="3 4">M1-105</strain>
    </source>
</reference>
<feature type="transmembrane region" description="Helical" evidence="2">
    <location>
        <begin position="72"/>
        <end position="95"/>
    </location>
</feature>
<proteinExistence type="predicted"/>
<feature type="compositionally biased region" description="Basic and acidic residues" evidence="1">
    <location>
        <begin position="284"/>
        <end position="308"/>
    </location>
</feature>
<dbReference type="Proteomes" id="UP001521116">
    <property type="component" value="Unassembled WGS sequence"/>
</dbReference>
<gene>
    <name evidence="3" type="ORF">SLS56_006187</name>
</gene>
<sequence length="319" mass="34852">MTLVTWILVRALFMHLQICWDIAPTKHHYIAATIAASTVTIGLVSAVLAHAGVSFRFGGYCHVNHTGSIATYWAWLLAFSGLALLLQLATFAYCIKVYLQVALLRSDVSAMSTTRSGQSGGRKGSARAAARRLRMVLLLQWRSLAIVALAIFTTAFVCVVFIVLDNRQERLAFADTEALVPWIVCMILTRDNEQCLDKTGPIIIPERITVATLFILAFVGIEAFVLLCRTDVFRAWWDLVRKPFGKKKGALVAPPEVKAIGRGQRFGSAVSAEMAERIGSASNEAERADSTAERGEVVRATSTERVERTSSATAAPHAL</sequence>
<dbReference type="PANTHER" id="PTHR42058">
    <property type="entry name" value="G_PROTEIN_RECEP_F2_4 DOMAIN-CONTAINING PROTEIN"/>
    <property type="match status" value="1"/>
</dbReference>
<protein>
    <recommendedName>
        <fullName evidence="5">G-protein coupled receptors family 2 profile 2 domain-containing protein</fullName>
    </recommendedName>
</protein>
<evidence type="ECO:0000313" key="3">
    <source>
        <dbReference type="EMBL" id="KAL1627738.1"/>
    </source>
</evidence>
<keyword evidence="4" id="KW-1185">Reference proteome</keyword>
<keyword evidence="2" id="KW-1133">Transmembrane helix</keyword>
<evidence type="ECO:0008006" key="5">
    <source>
        <dbReference type="Google" id="ProtNLM"/>
    </source>
</evidence>
<organism evidence="3 4">
    <name type="scientific">Neofusicoccum ribis</name>
    <dbReference type="NCBI Taxonomy" id="45134"/>
    <lineage>
        <taxon>Eukaryota</taxon>
        <taxon>Fungi</taxon>
        <taxon>Dikarya</taxon>
        <taxon>Ascomycota</taxon>
        <taxon>Pezizomycotina</taxon>
        <taxon>Dothideomycetes</taxon>
        <taxon>Dothideomycetes incertae sedis</taxon>
        <taxon>Botryosphaeriales</taxon>
        <taxon>Botryosphaeriaceae</taxon>
        <taxon>Neofusicoccum</taxon>
    </lineage>
</organism>
<evidence type="ECO:0000313" key="4">
    <source>
        <dbReference type="Proteomes" id="UP001521116"/>
    </source>
</evidence>
<keyword evidence="2" id="KW-0812">Transmembrane</keyword>
<feature type="transmembrane region" description="Helical" evidence="2">
    <location>
        <begin position="30"/>
        <end position="52"/>
    </location>
</feature>
<evidence type="ECO:0000256" key="1">
    <source>
        <dbReference type="SAM" id="MobiDB-lite"/>
    </source>
</evidence>